<organism evidence="1 2">
    <name type="scientific">Nitrosomonas ureae</name>
    <dbReference type="NCBI Taxonomy" id="44577"/>
    <lineage>
        <taxon>Bacteria</taxon>
        <taxon>Pseudomonadati</taxon>
        <taxon>Pseudomonadota</taxon>
        <taxon>Betaproteobacteria</taxon>
        <taxon>Nitrosomonadales</taxon>
        <taxon>Nitrosomonadaceae</taxon>
        <taxon>Nitrosomonas</taxon>
    </lineage>
</organism>
<dbReference type="EMBL" id="QAOL01000017">
    <property type="protein sequence ID" value="PTQ84629.1"/>
    <property type="molecule type" value="Genomic_DNA"/>
</dbReference>
<comment type="caution">
    <text evidence="1">The sequence shown here is derived from an EMBL/GenBank/DDBJ whole genome shotgun (WGS) entry which is preliminary data.</text>
</comment>
<gene>
    <name evidence="1" type="ORF">C8R28_101758</name>
</gene>
<dbReference type="AlphaFoldDB" id="A0A2T5ILE4"/>
<protein>
    <submittedName>
        <fullName evidence="1">Uncharacterized protein</fullName>
    </submittedName>
</protein>
<dbReference type="Proteomes" id="UP000244110">
    <property type="component" value="Unassembled WGS sequence"/>
</dbReference>
<name>A0A2T5ILE4_9PROT</name>
<sequence length="188" mass="21371">MSNESIAMIKTKTEQLRIKKKQLLALQKKETEGNEKAAMLEKSLAQAKIDHEACLLSNLAGNTTDKALDQSKATIKKLIDSIQEANEISEPMQKIKHDLQFEIYDLEGNIAAHRSILCRELEKEAREDIAANKKLTEQLSEGFAAFMSNGEPNSTWERFLLLNFPHPSQHDIHNAVDKFKAAYEFMRD</sequence>
<reference evidence="1 2" key="1">
    <citation type="submission" date="2018-04" db="EMBL/GenBank/DDBJ databases">
        <title>Active sludge and wastewater microbial communities from Klosterneuburg, Austria.</title>
        <authorList>
            <person name="Wagner M."/>
        </authorList>
    </citation>
    <scope>NUCLEOTIDE SEQUENCE [LARGE SCALE GENOMIC DNA]</scope>
    <source>
        <strain evidence="1 2">Nm4</strain>
    </source>
</reference>
<evidence type="ECO:0000313" key="2">
    <source>
        <dbReference type="Proteomes" id="UP000244110"/>
    </source>
</evidence>
<proteinExistence type="predicted"/>
<evidence type="ECO:0000313" key="1">
    <source>
        <dbReference type="EMBL" id="PTQ84629.1"/>
    </source>
</evidence>
<accession>A0A2T5ILE4</accession>